<keyword evidence="2" id="KW-1185">Reference proteome</keyword>
<organism evidence="1 2">
    <name type="scientific">Coemansia nantahalensis</name>
    <dbReference type="NCBI Taxonomy" id="2789366"/>
    <lineage>
        <taxon>Eukaryota</taxon>
        <taxon>Fungi</taxon>
        <taxon>Fungi incertae sedis</taxon>
        <taxon>Zoopagomycota</taxon>
        <taxon>Kickxellomycotina</taxon>
        <taxon>Kickxellomycetes</taxon>
        <taxon>Kickxellales</taxon>
        <taxon>Kickxellaceae</taxon>
        <taxon>Coemansia</taxon>
    </lineage>
</organism>
<comment type="caution">
    <text evidence="1">The sequence shown here is derived from an EMBL/GenBank/DDBJ whole genome shotgun (WGS) entry which is preliminary data.</text>
</comment>
<name>A0ACC1K1L8_9FUNG</name>
<sequence length="241" mass="25371">MGMNQGVTINQGGMYPPGMYQGMGLGMNRDHDSHTDRYFYFYGNNNQQQGSNQWAQDHRGWAPWAQGGQGEVRPGPAMPPLGPTPIPNAHGWNQGGAWYNGMMGGNQVGIVPTPTVPNFAVTQTIHSVSYMPVTITTEIPNPLNVVNFVSVAQMKGVVGVGGAQFVDVPQPTTAIVVDNGAGVVSKPPVVNAMVLPTPTARIVVVESDQEESSSSSSSAAGPVPQRKILTNIPKPAAAVPT</sequence>
<reference evidence="1" key="1">
    <citation type="submission" date="2022-07" db="EMBL/GenBank/DDBJ databases">
        <title>Phylogenomic reconstructions and comparative analyses of Kickxellomycotina fungi.</title>
        <authorList>
            <person name="Reynolds N.K."/>
            <person name="Stajich J.E."/>
            <person name="Barry K."/>
            <person name="Grigoriev I.V."/>
            <person name="Crous P."/>
            <person name="Smith M.E."/>
        </authorList>
    </citation>
    <scope>NUCLEOTIDE SEQUENCE</scope>
    <source>
        <strain evidence="1">CBS 109366</strain>
    </source>
</reference>
<protein>
    <submittedName>
        <fullName evidence="1">Uncharacterized protein</fullName>
    </submittedName>
</protein>
<dbReference type="EMBL" id="JANBUJ010000514">
    <property type="protein sequence ID" value="KAJ2771578.1"/>
    <property type="molecule type" value="Genomic_DNA"/>
</dbReference>
<evidence type="ECO:0000313" key="2">
    <source>
        <dbReference type="Proteomes" id="UP001140234"/>
    </source>
</evidence>
<accession>A0ACC1K1L8</accession>
<dbReference type="Proteomes" id="UP001140234">
    <property type="component" value="Unassembled WGS sequence"/>
</dbReference>
<evidence type="ECO:0000313" key="1">
    <source>
        <dbReference type="EMBL" id="KAJ2771578.1"/>
    </source>
</evidence>
<proteinExistence type="predicted"/>
<gene>
    <name evidence="1" type="ORF">IWQ57_002150</name>
</gene>